<proteinExistence type="predicted"/>
<comment type="caution">
    <text evidence="1">The sequence shown here is derived from an EMBL/GenBank/DDBJ whole genome shotgun (WGS) entry which is preliminary data.</text>
</comment>
<gene>
    <name evidence="1" type="ORF">NDI37_26800</name>
</gene>
<organism evidence="1 2">
    <name type="scientific">Funiculus sociatus GB2-A5</name>
    <dbReference type="NCBI Taxonomy" id="2933946"/>
    <lineage>
        <taxon>Bacteria</taxon>
        <taxon>Bacillati</taxon>
        <taxon>Cyanobacteriota</taxon>
        <taxon>Cyanophyceae</taxon>
        <taxon>Coleofasciculales</taxon>
        <taxon>Coleofasciculaceae</taxon>
        <taxon>Funiculus</taxon>
    </lineage>
</organism>
<evidence type="ECO:0000313" key="1">
    <source>
        <dbReference type="EMBL" id="MEP0868050.1"/>
    </source>
</evidence>
<reference evidence="1 2" key="1">
    <citation type="submission" date="2022-04" db="EMBL/GenBank/DDBJ databases">
        <title>Positive selection, recombination, and allopatry shape intraspecific diversity of widespread and dominant cyanobacteria.</title>
        <authorList>
            <person name="Wei J."/>
            <person name="Shu W."/>
            <person name="Hu C."/>
        </authorList>
    </citation>
    <scope>NUCLEOTIDE SEQUENCE [LARGE SCALE GENOMIC DNA]</scope>
    <source>
        <strain evidence="1 2">GB2-A5</strain>
    </source>
</reference>
<accession>A0ABV0JX66</accession>
<evidence type="ECO:0000313" key="2">
    <source>
        <dbReference type="Proteomes" id="UP001442494"/>
    </source>
</evidence>
<name>A0ABV0JX66_9CYAN</name>
<dbReference type="Proteomes" id="UP001442494">
    <property type="component" value="Unassembled WGS sequence"/>
</dbReference>
<protein>
    <submittedName>
        <fullName evidence="1">Uncharacterized protein</fullName>
    </submittedName>
</protein>
<dbReference type="EMBL" id="JAMPKK010000107">
    <property type="protein sequence ID" value="MEP0868050.1"/>
    <property type="molecule type" value="Genomic_DNA"/>
</dbReference>
<sequence length="116" mass="12746">MAENLRVRIETDIQEYLKSQSERVIGKASKEVTSTDLTTLTNRIIYEHKIAQSMAKQVPFAKLFSWVMGLVPSGGNNKVVPLNQGGELPALGSNQSKADDFSFDAELGDLFENEAA</sequence>
<keyword evidence="2" id="KW-1185">Reference proteome</keyword>
<dbReference type="RefSeq" id="WP_190423935.1">
    <property type="nucleotide sequence ID" value="NZ_JAMPKK010000107.1"/>
</dbReference>